<organism evidence="3 4">
    <name type="scientific">Prorocentrum cordatum</name>
    <dbReference type="NCBI Taxonomy" id="2364126"/>
    <lineage>
        <taxon>Eukaryota</taxon>
        <taxon>Sar</taxon>
        <taxon>Alveolata</taxon>
        <taxon>Dinophyceae</taxon>
        <taxon>Prorocentrales</taxon>
        <taxon>Prorocentraceae</taxon>
        <taxon>Prorocentrum</taxon>
    </lineage>
</organism>
<keyword evidence="4" id="KW-1185">Reference proteome</keyword>
<comment type="caution">
    <text evidence="3">The sequence shown here is derived from an EMBL/GenBank/DDBJ whole genome shotgun (WGS) entry which is preliminary data.</text>
</comment>
<gene>
    <name evidence="3" type="ORF">PCOR1329_LOCUS56381</name>
</gene>
<accession>A0ABN9VE56</accession>
<dbReference type="EMBL" id="CAUYUJ010016937">
    <property type="protein sequence ID" value="CAK0870220.1"/>
    <property type="molecule type" value="Genomic_DNA"/>
</dbReference>
<feature type="region of interest" description="Disordered" evidence="1">
    <location>
        <begin position="1124"/>
        <end position="1192"/>
    </location>
</feature>
<evidence type="ECO:0000313" key="4">
    <source>
        <dbReference type="Proteomes" id="UP001189429"/>
    </source>
</evidence>
<dbReference type="Pfam" id="PF07727">
    <property type="entry name" value="RVT_2"/>
    <property type="match status" value="1"/>
</dbReference>
<evidence type="ECO:0000313" key="3">
    <source>
        <dbReference type="EMBL" id="CAK0870220.1"/>
    </source>
</evidence>
<dbReference type="InterPro" id="IPR036397">
    <property type="entry name" value="RNaseH_sf"/>
</dbReference>
<proteinExistence type="predicted"/>
<feature type="compositionally biased region" description="Pro residues" evidence="1">
    <location>
        <begin position="1154"/>
        <end position="1168"/>
    </location>
</feature>
<name>A0ABN9VE56_9DINO</name>
<feature type="region of interest" description="Disordered" evidence="1">
    <location>
        <begin position="725"/>
        <end position="748"/>
    </location>
</feature>
<reference evidence="3" key="1">
    <citation type="submission" date="2023-10" db="EMBL/GenBank/DDBJ databases">
        <authorList>
            <person name="Chen Y."/>
            <person name="Shah S."/>
            <person name="Dougan E. K."/>
            <person name="Thang M."/>
            <person name="Chan C."/>
        </authorList>
    </citation>
    <scope>NUCLEOTIDE SEQUENCE [LARGE SCALE GENOMIC DNA]</scope>
</reference>
<dbReference type="Proteomes" id="UP001189429">
    <property type="component" value="Unassembled WGS sequence"/>
</dbReference>
<feature type="region of interest" description="Disordered" evidence="1">
    <location>
        <begin position="644"/>
        <end position="665"/>
    </location>
</feature>
<evidence type="ECO:0000256" key="1">
    <source>
        <dbReference type="SAM" id="MobiDB-lite"/>
    </source>
</evidence>
<evidence type="ECO:0000259" key="2">
    <source>
        <dbReference type="Pfam" id="PF07727"/>
    </source>
</evidence>
<sequence length="1739" mass="193246">MADSDNQNGAVRRFSGDKPTEYKAWRKWARAWIKSKNNNEDARGSALVTLLTGAAFRAIEDVEDDLIEQAGGDDVIFAILDDKYPDLPATDRLGEVMRACPRLKTHKHEEANAYTARARAIFADAERKGIVLPEIARGIMLLEGCHLDSEKEAVVMAAAHSSWREPDVARALRTTYRAGLGKMAMGGQSHYKAFCDALLADHGAHDDADPPVDERDLIDALISWTEQRKLHGKGMVGAETFEQHCRRLRRDHGLQPVRLPDAPQVSLRFGNDGSQSSVGEVLLPSGILGRNAVTKWSLVPGSAPFLVSKQQIKAMKSQINTTRDTATTADLPECTLPTGAGGHYVLSLTEFDPKGFRDNLDPMISDPEVTIYMAVAATEKQPNVIPAPEGSAGDIEDMTMCDRAGGPPPTLPREAEDAARIILGDNHDRCLATIAPADLDLMPADRQERIEPRVESTADAEDDAGISEDLIDELAEAYPPSGDATGELTRRQRRRLAKDITTVTAQLRRAGLFELFSPERVGPKAELKGLGPAKALDLTTGWDLLRADHRREMWRQLAEDQPEWVAEYQLAHDRHFYIEQPQSAQSWNEPAMIRLRRQDRVHEAVGHGCQYGYHDAISGKPYRKAFRLITSSPVLAQALSRRCPGDHHHETIQGGAGGERRSAASQRYPPALIRAIVSGMSKESSALFSEVEVEESLQARAVLWQGLVEVHAHESLMAEVFAAPKRRKKADQDVEEPPESQAEARDRRRKLETAVRKIHVNLGHPAAGDLIRILKHGNATEEAIAIARDFKRDVCEQNRAPKLPRPATVPRDIQVLSEVGFDVKELPYYISEKTWAALNVVDGASSLQQMMPLAGNEENGETLRKAWDVGWRRPHGAPVRAKCDSARANTGAIMSEVLECDGEDFDVIPGEAHWLLGKAERHGSWFANILSKVIETVQPKNHQEWEQCVSTVCDQKNRLLRKHGHNPCQHVFGRDPPLPADLLKDSPAIVANGLALRSDVYQRATAVRTAARMAVLMYSDDEAMRTALDARPRPLREFRAGDRVAYWRRGRGKGRQNDGKNNARWHGRATVLGEENGHYWLSHAGALIRAAPERLRHSTREEEWADWHVRQEFRAAQEKFNGKQGNPVYVDLPAENQGQAPAPSGDGRIIVVPAPLPVGPEPALPPGPALSEDRPQPDAGSTDNVLAPAPGDTGLEVDQAAKRKIDELQDPSLVARRVFDIEGKPLKRLREKTAVPTEGLTSSATSGQAITIAVQPAVEEPPTRPADARQALLDSDPEHDELVAEAETEDQDVIIPADVCLTSMARTGEPCYEALLAKGRKGITEKLRPDLIEEILNAKMTEWQTVDQEKHAVRVCSLKESGEIKRTRPDRLVDTRFVLTIKHDPDGKEMVKARWVARGFKDPDALKLVYWNQTAAPTVSQNARMLTLQLAASHQWRLEIGDIRGAFKESDPLQRPDGPLYAKQPPGGLPGLHPDQVVELVIPLYGLDDAPCRWYSKISGWLTDQTAHECRPWTKSRLDPCLFLLRDAQCKLCGIIVVHVDDVLIAGEDDYFHEAVRRLKGKFPFRKWAVGEGEYCGSVLHQDPKTFDISIRQTTPYQELKPVTVRRRRKLQDFDAYLVKEAGSAVRHDQTPVCRSLRDNKCCLDRLWTRERWLGRHPCLAVTDCKSVYDHITGASSPSTVGDRRVAVDMLADGLTKDTAETCDLLRGVIRTGCCQISEESLMLQLAETEREQRKVIEK</sequence>
<protein>
    <recommendedName>
        <fullName evidence="2">Reverse transcriptase Ty1/copia-type domain-containing protein</fullName>
    </recommendedName>
</protein>
<feature type="domain" description="Reverse transcriptase Ty1/copia-type" evidence="2">
    <location>
        <begin position="1370"/>
        <end position="1590"/>
    </location>
</feature>
<dbReference type="InterPro" id="IPR013103">
    <property type="entry name" value="RVT_2"/>
</dbReference>
<dbReference type="Gene3D" id="3.30.420.10">
    <property type="entry name" value="Ribonuclease H-like superfamily/Ribonuclease H"/>
    <property type="match status" value="1"/>
</dbReference>